<feature type="region of interest" description="Disordered" evidence="7">
    <location>
        <begin position="74"/>
        <end position="95"/>
    </location>
</feature>
<dbReference type="Proteomes" id="UP000823561">
    <property type="component" value="Chromosome 20"/>
</dbReference>
<evidence type="ECO:0000256" key="4">
    <source>
        <dbReference type="ARBA" id="ARBA00022490"/>
    </source>
</evidence>
<comment type="caution">
    <text evidence="10">The sequence shown here is derived from an EMBL/GenBank/DDBJ whole genome shotgun (WGS) entry which is preliminary data.</text>
</comment>
<keyword evidence="4" id="KW-0963">Cytoplasm</keyword>
<gene>
    <name evidence="10" type="ORF">AALO_G00254160</name>
</gene>
<evidence type="ECO:0000256" key="8">
    <source>
        <dbReference type="SAM" id="Phobius"/>
    </source>
</evidence>
<dbReference type="PANTHER" id="PTHR11256">
    <property type="entry name" value="BCL-2 RELATED"/>
    <property type="match status" value="1"/>
</dbReference>
<evidence type="ECO:0000259" key="9">
    <source>
        <dbReference type="SMART" id="SM00337"/>
    </source>
</evidence>
<comment type="subcellular location">
    <subcellularLocation>
        <location evidence="2">Cytoplasm</location>
    </subcellularLocation>
    <subcellularLocation>
        <location evidence="1">Nucleus</location>
    </subcellularLocation>
</comment>
<dbReference type="Gene3D" id="1.10.437.10">
    <property type="entry name" value="Blc2-like"/>
    <property type="match status" value="1"/>
</dbReference>
<keyword evidence="5" id="KW-0053">Apoptosis</keyword>
<dbReference type="FunFam" id="1.10.437.10:FF:000017">
    <property type="entry name" value="MCL1, BCL2 family apoptosis regulator"/>
    <property type="match status" value="1"/>
</dbReference>
<comment type="similarity">
    <text evidence="3">Belongs to the Bcl-2 family.</text>
</comment>
<dbReference type="PRINTS" id="PR01862">
    <property type="entry name" value="BCL2FAMILY"/>
</dbReference>
<evidence type="ECO:0000256" key="7">
    <source>
        <dbReference type="SAM" id="MobiDB-lite"/>
    </source>
</evidence>
<keyword evidence="8" id="KW-1133">Transmembrane helix</keyword>
<dbReference type="PANTHER" id="PTHR11256:SF46">
    <property type="entry name" value="INDUCED MYELOID LEUKEMIA CELL DIFFERENTIATION PROTEIN MCL-1"/>
    <property type="match status" value="1"/>
</dbReference>
<evidence type="ECO:0000313" key="10">
    <source>
        <dbReference type="EMBL" id="KAG5264475.1"/>
    </source>
</evidence>
<accession>A0AAV6FPK0</accession>
<dbReference type="InterPro" id="IPR002475">
    <property type="entry name" value="Bcl2-like"/>
</dbReference>
<evidence type="ECO:0000313" key="11">
    <source>
        <dbReference type="Proteomes" id="UP000823561"/>
    </source>
</evidence>
<evidence type="ECO:0000256" key="6">
    <source>
        <dbReference type="ARBA" id="ARBA00023242"/>
    </source>
</evidence>
<protein>
    <recommendedName>
        <fullName evidence="9">Bcl-2 Bcl-2 homology region 1-3 domain-containing protein</fullName>
    </recommendedName>
</protein>
<reference evidence="10" key="1">
    <citation type="submission" date="2020-10" db="EMBL/GenBank/DDBJ databases">
        <title>Chromosome-scale genome assembly of the Allis shad, Alosa alosa.</title>
        <authorList>
            <person name="Margot Z."/>
            <person name="Christophe K."/>
            <person name="Cabau C."/>
            <person name="Louis A."/>
            <person name="Berthelot C."/>
            <person name="Parey E."/>
            <person name="Roest Crollius H."/>
            <person name="Montfort J."/>
            <person name="Robinson-Rechavi M."/>
            <person name="Bucao C."/>
            <person name="Bouchez O."/>
            <person name="Gislard M."/>
            <person name="Lluch J."/>
            <person name="Milhes M."/>
            <person name="Lampietro C."/>
            <person name="Lopez Roques C."/>
            <person name="Donnadieu C."/>
            <person name="Braasch I."/>
            <person name="Desvignes T."/>
            <person name="Postlethwait J."/>
            <person name="Bobe J."/>
            <person name="Guiguen Y."/>
        </authorList>
    </citation>
    <scope>NUCLEOTIDE SEQUENCE</scope>
    <source>
        <strain evidence="10">M-15738</strain>
        <tissue evidence="10">Blood</tissue>
    </source>
</reference>
<dbReference type="InterPro" id="IPR026298">
    <property type="entry name" value="Bcl-2_fam"/>
</dbReference>
<sequence length="273" mass="30070">MSRSTMKPNSVGVVGLLCPLTVQNGVVNNKVRMEDIGAPSATENKLDDCTNEVDKVGSPRVSLPVRKGLGFDSGFHSSDDDGSLPTSPDSQPCHVFPTEDTELHRETRELILEFYRNYTGLSGPERCRHKAMGTMRKVVHQVLLKHEIAFKGMMKRVDLDHIDDGVSFVRSVAENTFKDGVTNWGRIATLVAFGATLSEHMKGAGRPECVETVANEISSYLATQKYDWLFNNNGWHGFVNFFHVDDPEVAVRNTLMVFAGLAGLGAGLAFLIR</sequence>
<keyword evidence="8" id="KW-0812">Transmembrane</keyword>
<name>A0AAV6FPK0_9TELE</name>
<dbReference type="GO" id="GO:0051400">
    <property type="term" value="F:BH domain binding"/>
    <property type="evidence" value="ECO:0007669"/>
    <property type="project" value="TreeGrafter"/>
</dbReference>
<dbReference type="InterPro" id="IPR013281">
    <property type="entry name" value="Apop_reg_Mc1"/>
</dbReference>
<dbReference type="GO" id="GO:0097192">
    <property type="term" value="P:extrinsic apoptotic signaling pathway in absence of ligand"/>
    <property type="evidence" value="ECO:0007669"/>
    <property type="project" value="TreeGrafter"/>
</dbReference>
<feature type="domain" description="Bcl-2 Bcl-2 homology region 1-3" evidence="9">
    <location>
        <begin position="135"/>
        <end position="235"/>
    </location>
</feature>
<keyword evidence="8" id="KW-0472">Membrane</keyword>
<dbReference type="GO" id="GO:0042981">
    <property type="term" value="P:regulation of apoptotic process"/>
    <property type="evidence" value="ECO:0007669"/>
    <property type="project" value="InterPro"/>
</dbReference>
<keyword evidence="11" id="KW-1185">Reference proteome</keyword>
<dbReference type="SMART" id="SM00337">
    <property type="entry name" value="BCL"/>
    <property type="match status" value="1"/>
</dbReference>
<dbReference type="Pfam" id="PF00452">
    <property type="entry name" value="Bcl-2"/>
    <property type="match status" value="1"/>
</dbReference>
<dbReference type="EMBL" id="JADWDJ010000020">
    <property type="protein sequence ID" value="KAG5264475.1"/>
    <property type="molecule type" value="Genomic_DNA"/>
</dbReference>
<organism evidence="10 11">
    <name type="scientific">Alosa alosa</name>
    <name type="common">allis shad</name>
    <dbReference type="NCBI Taxonomy" id="278164"/>
    <lineage>
        <taxon>Eukaryota</taxon>
        <taxon>Metazoa</taxon>
        <taxon>Chordata</taxon>
        <taxon>Craniata</taxon>
        <taxon>Vertebrata</taxon>
        <taxon>Euteleostomi</taxon>
        <taxon>Actinopterygii</taxon>
        <taxon>Neopterygii</taxon>
        <taxon>Teleostei</taxon>
        <taxon>Clupei</taxon>
        <taxon>Clupeiformes</taxon>
        <taxon>Clupeoidei</taxon>
        <taxon>Clupeidae</taxon>
        <taxon>Alosa</taxon>
    </lineage>
</organism>
<dbReference type="InterPro" id="IPR046371">
    <property type="entry name" value="Bcl-2_BH1-3"/>
</dbReference>
<dbReference type="AlphaFoldDB" id="A0AAV6FPK0"/>
<proteinExistence type="inferred from homology"/>
<dbReference type="GO" id="GO:0005634">
    <property type="term" value="C:nucleus"/>
    <property type="evidence" value="ECO:0007669"/>
    <property type="project" value="UniProtKB-SubCell"/>
</dbReference>
<evidence type="ECO:0000256" key="3">
    <source>
        <dbReference type="ARBA" id="ARBA00009458"/>
    </source>
</evidence>
<feature type="transmembrane region" description="Helical" evidence="8">
    <location>
        <begin position="255"/>
        <end position="272"/>
    </location>
</feature>
<dbReference type="InterPro" id="IPR036834">
    <property type="entry name" value="Bcl-2-like_sf"/>
</dbReference>
<dbReference type="GO" id="GO:0005741">
    <property type="term" value="C:mitochondrial outer membrane"/>
    <property type="evidence" value="ECO:0007669"/>
    <property type="project" value="TreeGrafter"/>
</dbReference>
<evidence type="ECO:0000256" key="1">
    <source>
        <dbReference type="ARBA" id="ARBA00004123"/>
    </source>
</evidence>
<keyword evidence="6" id="KW-0539">Nucleus</keyword>
<dbReference type="CDD" id="cd06845">
    <property type="entry name" value="Bcl-2_like"/>
    <property type="match status" value="1"/>
</dbReference>
<dbReference type="PROSITE" id="PS50062">
    <property type="entry name" value="BCL2_FAMILY"/>
    <property type="match status" value="1"/>
</dbReference>
<dbReference type="GO" id="GO:0015267">
    <property type="term" value="F:channel activity"/>
    <property type="evidence" value="ECO:0007669"/>
    <property type="project" value="TreeGrafter"/>
</dbReference>
<dbReference type="GO" id="GO:0001836">
    <property type="term" value="P:release of cytochrome c from mitochondria"/>
    <property type="evidence" value="ECO:0007669"/>
    <property type="project" value="TreeGrafter"/>
</dbReference>
<evidence type="ECO:0000256" key="5">
    <source>
        <dbReference type="ARBA" id="ARBA00022703"/>
    </source>
</evidence>
<dbReference type="GO" id="GO:0008630">
    <property type="term" value="P:intrinsic apoptotic signaling pathway in response to DNA damage"/>
    <property type="evidence" value="ECO:0007669"/>
    <property type="project" value="TreeGrafter"/>
</dbReference>
<evidence type="ECO:0000256" key="2">
    <source>
        <dbReference type="ARBA" id="ARBA00004496"/>
    </source>
</evidence>
<dbReference type="SUPFAM" id="SSF56854">
    <property type="entry name" value="Bcl-2 inhibitors of programmed cell death"/>
    <property type="match status" value="1"/>
</dbReference>
<dbReference type="GO" id="GO:0008053">
    <property type="term" value="P:mitochondrial fusion"/>
    <property type="evidence" value="ECO:0007669"/>
    <property type="project" value="TreeGrafter"/>
</dbReference>
<dbReference type="PRINTS" id="PR01866">
    <property type="entry name" value="APOPREGMCL1"/>
</dbReference>